<evidence type="ECO:0000313" key="2">
    <source>
        <dbReference type="EMBL" id="GAA1606591.1"/>
    </source>
</evidence>
<dbReference type="EMBL" id="BAAAND010000012">
    <property type="protein sequence ID" value="GAA1606591.1"/>
    <property type="molecule type" value="Genomic_DNA"/>
</dbReference>
<dbReference type="RefSeq" id="WP_344198338.1">
    <property type="nucleotide sequence ID" value="NZ_BAAAND010000012.1"/>
</dbReference>
<dbReference type="SUPFAM" id="SSF54427">
    <property type="entry name" value="NTF2-like"/>
    <property type="match status" value="1"/>
</dbReference>
<sequence length="135" mass="14327">MLSADDKWAIGETLALHGHLFDEGELDRLSELFTDDVVYDVSEIGGDVLVGVDAVRAAALELGAGNPLAHLVTNVVITGSPDDDTATVRSKGLAVLADRGCGTATYVDTVRRGPKGWRIAHRRILPRRVPLGGLT</sequence>
<dbReference type="InterPro" id="IPR032710">
    <property type="entry name" value="NTF2-like_dom_sf"/>
</dbReference>
<reference evidence="2 3" key="1">
    <citation type="journal article" date="2019" name="Int. J. Syst. Evol. Microbiol.">
        <title>The Global Catalogue of Microorganisms (GCM) 10K type strain sequencing project: providing services to taxonomists for standard genome sequencing and annotation.</title>
        <authorList>
            <consortium name="The Broad Institute Genomics Platform"/>
            <consortium name="The Broad Institute Genome Sequencing Center for Infectious Disease"/>
            <person name="Wu L."/>
            <person name="Ma J."/>
        </authorList>
    </citation>
    <scope>NUCLEOTIDE SEQUENCE [LARGE SCALE GENOMIC DNA]</scope>
    <source>
        <strain evidence="2 3">JCM 14304</strain>
    </source>
</reference>
<dbReference type="Pfam" id="PF13577">
    <property type="entry name" value="SnoaL_4"/>
    <property type="match status" value="1"/>
</dbReference>
<name>A0ABN2EG66_9ACTN</name>
<gene>
    <name evidence="2" type="ORF">GCM10009742_64900</name>
</gene>
<proteinExistence type="predicted"/>
<dbReference type="CDD" id="cd00531">
    <property type="entry name" value="NTF2_like"/>
    <property type="match status" value="1"/>
</dbReference>
<organism evidence="2 3">
    <name type="scientific">Kribbella karoonensis</name>
    <dbReference type="NCBI Taxonomy" id="324851"/>
    <lineage>
        <taxon>Bacteria</taxon>
        <taxon>Bacillati</taxon>
        <taxon>Actinomycetota</taxon>
        <taxon>Actinomycetes</taxon>
        <taxon>Propionibacteriales</taxon>
        <taxon>Kribbellaceae</taxon>
        <taxon>Kribbella</taxon>
    </lineage>
</organism>
<dbReference type="Gene3D" id="3.10.450.50">
    <property type="match status" value="1"/>
</dbReference>
<keyword evidence="3" id="KW-1185">Reference proteome</keyword>
<evidence type="ECO:0000259" key="1">
    <source>
        <dbReference type="Pfam" id="PF13577"/>
    </source>
</evidence>
<comment type="caution">
    <text evidence="2">The sequence shown here is derived from an EMBL/GenBank/DDBJ whole genome shotgun (WGS) entry which is preliminary data.</text>
</comment>
<evidence type="ECO:0000313" key="3">
    <source>
        <dbReference type="Proteomes" id="UP001500190"/>
    </source>
</evidence>
<protein>
    <recommendedName>
        <fullName evidence="1">SnoaL-like domain-containing protein</fullName>
    </recommendedName>
</protein>
<feature type="domain" description="SnoaL-like" evidence="1">
    <location>
        <begin position="4"/>
        <end position="123"/>
    </location>
</feature>
<dbReference type="Proteomes" id="UP001500190">
    <property type="component" value="Unassembled WGS sequence"/>
</dbReference>
<dbReference type="InterPro" id="IPR037401">
    <property type="entry name" value="SnoaL-like"/>
</dbReference>
<accession>A0ABN2EG66</accession>